<reference evidence="4" key="1">
    <citation type="journal article" date="2019" name="Nat. Commun.">
        <title>Genome-wide association mapping of date palm fruit traits.</title>
        <authorList>
            <person name="Hazzouri K.M."/>
            <person name="Gros-Balthazard M."/>
            <person name="Flowers J.M."/>
            <person name="Copetti D."/>
            <person name="Lemansour A."/>
            <person name="Lebrun M."/>
            <person name="Masmoudi K."/>
            <person name="Ferrand S."/>
            <person name="Dhar M.I."/>
            <person name="Fresquez Z.A."/>
            <person name="Rosas U."/>
            <person name="Zhang J."/>
            <person name="Talag J."/>
            <person name="Lee S."/>
            <person name="Kudrna D."/>
            <person name="Powell R.F."/>
            <person name="Leitch I.J."/>
            <person name="Krueger R.R."/>
            <person name="Wing R.A."/>
            <person name="Amiri K.M.A."/>
            <person name="Purugganan M.D."/>
        </authorList>
    </citation>
    <scope>NUCLEOTIDE SEQUENCE [LARGE SCALE GENOMIC DNA]</scope>
    <source>
        <strain evidence="4">cv. Khalas</strain>
    </source>
</reference>
<accession>A0A8B9AKC1</accession>
<reference evidence="5" key="2">
    <citation type="submission" date="2025-08" db="UniProtKB">
        <authorList>
            <consortium name="RefSeq"/>
        </authorList>
    </citation>
    <scope>IDENTIFICATION</scope>
    <source>
        <tissue evidence="5">Young leaves</tissue>
    </source>
</reference>
<comment type="subcellular location">
    <subcellularLocation>
        <location evidence="1">Nucleus</location>
    </subcellularLocation>
</comment>
<feature type="region of interest" description="Disordered" evidence="3">
    <location>
        <begin position="177"/>
        <end position="222"/>
    </location>
</feature>
<dbReference type="PANTHER" id="PTHR33172:SF91">
    <property type="entry name" value="PROTEIN OXIDATIVE STRESS 3 LIKE 5"/>
    <property type="match status" value="1"/>
</dbReference>
<protein>
    <submittedName>
        <fullName evidence="5">Uncharacterized protein LOC120111272</fullName>
    </submittedName>
</protein>
<evidence type="ECO:0000256" key="2">
    <source>
        <dbReference type="ARBA" id="ARBA00023242"/>
    </source>
</evidence>
<sequence>MSLVFTGVELAGGPTVGLKDHVSIPVYLQQHGDNNHHDDRKGEEEKGKRKERNGFFIEEKVAEEESSETSSIGVQSSDSSSEKDDEENEEVQSKAKEGAFGSLDSLEESLPIKRGLSNFFSGKSKSFASLADVAAATSRDLVKPENPFNKRRRLLMASRTRRASSYASFATCLPPLLSSSDHIAEEKEREEDEEEEDEQNSGDSSTLAPLPPHVSKERKIKKAFRSPRSFSLSDLQNV</sequence>
<dbReference type="GO" id="GO:0005634">
    <property type="term" value="C:nucleus"/>
    <property type="evidence" value="ECO:0007669"/>
    <property type="project" value="UniProtKB-SubCell"/>
</dbReference>
<evidence type="ECO:0000256" key="1">
    <source>
        <dbReference type="ARBA" id="ARBA00004123"/>
    </source>
</evidence>
<keyword evidence="2" id="KW-0539">Nucleus</keyword>
<evidence type="ECO:0000313" key="5">
    <source>
        <dbReference type="RefSeq" id="XP_038983739.1"/>
    </source>
</evidence>
<organism evidence="4 5">
    <name type="scientific">Phoenix dactylifera</name>
    <name type="common">Date palm</name>
    <dbReference type="NCBI Taxonomy" id="42345"/>
    <lineage>
        <taxon>Eukaryota</taxon>
        <taxon>Viridiplantae</taxon>
        <taxon>Streptophyta</taxon>
        <taxon>Embryophyta</taxon>
        <taxon>Tracheophyta</taxon>
        <taxon>Spermatophyta</taxon>
        <taxon>Magnoliopsida</taxon>
        <taxon>Liliopsida</taxon>
        <taxon>Arecaceae</taxon>
        <taxon>Coryphoideae</taxon>
        <taxon>Phoeniceae</taxon>
        <taxon>Phoenix</taxon>
    </lineage>
</organism>
<dbReference type="KEGG" id="pda:120111272"/>
<gene>
    <name evidence="5" type="primary">LOC120111272</name>
</gene>
<dbReference type="RefSeq" id="XP_038983739.1">
    <property type="nucleotide sequence ID" value="XM_039127811.1"/>
</dbReference>
<dbReference type="GeneID" id="120111272"/>
<dbReference type="InterPro" id="IPR051992">
    <property type="entry name" value="OxStress_Response_Reg"/>
</dbReference>
<evidence type="ECO:0000256" key="3">
    <source>
        <dbReference type="SAM" id="MobiDB-lite"/>
    </source>
</evidence>
<feature type="compositionally biased region" description="Acidic residues" evidence="3">
    <location>
        <begin position="188"/>
        <end position="200"/>
    </location>
</feature>
<evidence type="ECO:0000313" key="4">
    <source>
        <dbReference type="Proteomes" id="UP000228380"/>
    </source>
</evidence>
<dbReference type="AlphaFoldDB" id="A0A8B9AKC1"/>
<dbReference type="Proteomes" id="UP000228380">
    <property type="component" value="Chromosome 7"/>
</dbReference>
<dbReference type="OrthoDB" id="696276at2759"/>
<feature type="region of interest" description="Disordered" evidence="3">
    <location>
        <begin position="27"/>
        <end position="104"/>
    </location>
</feature>
<proteinExistence type="predicted"/>
<feature type="compositionally biased region" description="Basic and acidic residues" evidence="3">
    <location>
        <begin position="33"/>
        <end position="48"/>
    </location>
</feature>
<feature type="compositionally biased region" description="Low complexity" evidence="3">
    <location>
        <begin position="68"/>
        <end position="79"/>
    </location>
</feature>
<dbReference type="GO" id="GO:0006950">
    <property type="term" value="P:response to stress"/>
    <property type="evidence" value="ECO:0007669"/>
    <property type="project" value="UniProtKB-ARBA"/>
</dbReference>
<dbReference type="PANTHER" id="PTHR33172">
    <property type="entry name" value="OS08G0516900 PROTEIN"/>
    <property type="match status" value="1"/>
</dbReference>
<keyword evidence="4" id="KW-1185">Reference proteome</keyword>
<name>A0A8B9AKC1_PHODC</name>